<dbReference type="EMBL" id="JBHTCJ010000017">
    <property type="protein sequence ID" value="MFC7344611.1"/>
    <property type="molecule type" value="Genomic_DNA"/>
</dbReference>
<reference evidence="3" key="1">
    <citation type="journal article" date="2019" name="Int. J. Syst. Evol. Microbiol.">
        <title>The Global Catalogue of Microorganisms (GCM) 10K type strain sequencing project: providing services to taxonomists for standard genome sequencing and annotation.</title>
        <authorList>
            <consortium name="The Broad Institute Genomics Platform"/>
            <consortium name="The Broad Institute Genome Sequencing Center for Infectious Disease"/>
            <person name="Wu L."/>
            <person name="Ma J."/>
        </authorList>
    </citation>
    <scope>NUCLEOTIDE SEQUENCE [LARGE SCALE GENOMIC DNA]</scope>
    <source>
        <strain evidence="3">WLHS5</strain>
    </source>
</reference>
<name>A0ABW2LPX7_9PSEU</name>
<evidence type="ECO:0000256" key="1">
    <source>
        <dbReference type="SAM" id="Phobius"/>
    </source>
</evidence>
<accession>A0ABW2LPX7</accession>
<keyword evidence="3" id="KW-1185">Reference proteome</keyword>
<keyword evidence="1" id="KW-0472">Membrane</keyword>
<evidence type="ECO:0000313" key="2">
    <source>
        <dbReference type="EMBL" id="MFC7344611.1"/>
    </source>
</evidence>
<sequence length="160" mass="17395">MFSWALVTGIGVAVLLFGFSYASKRLLSVNRIPDFVKKFLTKLWFLEPVLFWAGICTVSFLPFYDVPLAAWIARFLHWIAGFFNASSALGYFAGIALVLLLTFAVIDLLDREANKVARTFFILSPFLCFIAAGIVAGGIESAVGGVNAFTTTTLPGIAGR</sequence>
<protein>
    <submittedName>
        <fullName evidence="2">Uncharacterized protein</fullName>
    </submittedName>
</protein>
<keyword evidence="1" id="KW-0812">Transmembrane</keyword>
<dbReference type="Proteomes" id="UP001596504">
    <property type="component" value="Unassembled WGS sequence"/>
</dbReference>
<feature type="transmembrane region" description="Helical" evidence="1">
    <location>
        <begin position="6"/>
        <end position="22"/>
    </location>
</feature>
<evidence type="ECO:0000313" key="3">
    <source>
        <dbReference type="Proteomes" id="UP001596504"/>
    </source>
</evidence>
<comment type="caution">
    <text evidence="2">The sequence shown here is derived from an EMBL/GenBank/DDBJ whole genome shotgun (WGS) entry which is preliminary data.</text>
</comment>
<feature type="transmembrane region" description="Helical" evidence="1">
    <location>
        <begin position="43"/>
        <end position="63"/>
    </location>
</feature>
<keyword evidence="1" id="KW-1133">Transmembrane helix</keyword>
<organism evidence="2 3">
    <name type="scientific">Saccharopolyspora griseoalba</name>
    <dbReference type="NCBI Taxonomy" id="1431848"/>
    <lineage>
        <taxon>Bacteria</taxon>
        <taxon>Bacillati</taxon>
        <taxon>Actinomycetota</taxon>
        <taxon>Actinomycetes</taxon>
        <taxon>Pseudonocardiales</taxon>
        <taxon>Pseudonocardiaceae</taxon>
        <taxon>Saccharopolyspora</taxon>
    </lineage>
</organism>
<gene>
    <name evidence="2" type="ORF">ACFQRI_24655</name>
</gene>
<proteinExistence type="predicted"/>
<dbReference type="RefSeq" id="WP_380672560.1">
    <property type="nucleotide sequence ID" value="NZ_JBHTCJ010000017.1"/>
</dbReference>
<feature type="transmembrane region" description="Helical" evidence="1">
    <location>
        <begin position="120"/>
        <end position="139"/>
    </location>
</feature>
<feature type="transmembrane region" description="Helical" evidence="1">
    <location>
        <begin position="75"/>
        <end position="108"/>
    </location>
</feature>